<dbReference type="EMBL" id="LR797097">
    <property type="protein sequence ID" value="CAB4186574.1"/>
    <property type="molecule type" value="Genomic_DNA"/>
</dbReference>
<gene>
    <name evidence="1" type="ORF">UFOVP1151_5</name>
</gene>
<accession>A0A6J5R4M1</accession>
<reference evidence="1" key="1">
    <citation type="submission" date="2020-05" db="EMBL/GenBank/DDBJ databases">
        <authorList>
            <person name="Chiriac C."/>
            <person name="Salcher M."/>
            <person name="Ghai R."/>
            <person name="Kavagutti S V."/>
        </authorList>
    </citation>
    <scope>NUCLEOTIDE SEQUENCE</scope>
</reference>
<proteinExistence type="predicted"/>
<sequence length="105" mass="12304">MEINESHAGWLLHSTMTNKDGSLIGHSCYQHTSSIDMLELLKERREWAKDECRYVTMSFHLMQVFVFDSNKMWTVGSYPTEELLEFYAKHEQELIDAHHPKNATA</sequence>
<protein>
    <submittedName>
        <fullName evidence="1">Uncharacterized protein</fullName>
    </submittedName>
</protein>
<organism evidence="1">
    <name type="scientific">uncultured Caudovirales phage</name>
    <dbReference type="NCBI Taxonomy" id="2100421"/>
    <lineage>
        <taxon>Viruses</taxon>
        <taxon>Duplodnaviria</taxon>
        <taxon>Heunggongvirae</taxon>
        <taxon>Uroviricota</taxon>
        <taxon>Caudoviricetes</taxon>
        <taxon>Peduoviridae</taxon>
        <taxon>Maltschvirus</taxon>
        <taxon>Maltschvirus maltsch</taxon>
    </lineage>
</organism>
<evidence type="ECO:0000313" key="1">
    <source>
        <dbReference type="EMBL" id="CAB4186574.1"/>
    </source>
</evidence>
<name>A0A6J5R4M1_9CAUD</name>